<feature type="compositionally biased region" description="Basic and acidic residues" evidence="1">
    <location>
        <begin position="141"/>
        <end position="155"/>
    </location>
</feature>
<dbReference type="AlphaFoldDB" id="A0A8H2VPG4"/>
<comment type="caution">
    <text evidence="3">The sequence shown here is derived from an EMBL/GenBank/DDBJ whole genome shotgun (WGS) entry which is preliminary data.</text>
</comment>
<gene>
    <name evidence="3" type="ORF">SCLTRI_LOCUS1849</name>
</gene>
<dbReference type="Proteomes" id="UP000624404">
    <property type="component" value="Unassembled WGS sequence"/>
</dbReference>
<feature type="region of interest" description="Disordered" evidence="1">
    <location>
        <begin position="131"/>
        <end position="179"/>
    </location>
</feature>
<keyword evidence="4" id="KW-1185">Reference proteome</keyword>
<dbReference type="PANTHER" id="PTHR36223:SF1">
    <property type="entry name" value="TRANSCRIPTION ELONGATION FACTOR EAF N-TERMINAL DOMAIN-CONTAINING PROTEIN"/>
    <property type="match status" value="1"/>
</dbReference>
<evidence type="ECO:0000313" key="4">
    <source>
        <dbReference type="Proteomes" id="UP000624404"/>
    </source>
</evidence>
<dbReference type="EMBL" id="CAJHIA010000007">
    <property type="protein sequence ID" value="CAD6442057.1"/>
    <property type="molecule type" value="Genomic_DNA"/>
</dbReference>
<evidence type="ECO:0000259" key="2">
    <source>
        <dbReference type="Pfam" id="PF25534"/>
    </source>
</evidence>
<dbReference type="InterPro" id="IPR057678">
    <property type="entry name" value="DUF7918"/>
</dbReference>
<organism evidence="3 4">
    <name type="scientific">Sclerotinia trifoliorum</name>
    <dbReference type="NCBI Taxonomy" id="28548"/>
    <lineage>
        <taxon>Eukaryota</taxon>
        <taxon>Fungi</taxon>
        <taxon>Dikarya</taxon>
        <taxon>Ascomycota</taxon>
        <taxon>Pezizomycotina</taxon>
        <taxon>Leotiomycetes</taxon>
        <taxon>Helotiales</taxon>
        <taxon>Sclerotiniaceae</taxon>
        <taxon>Sclerotinia</taxon>
    </lineage>
</organism>
<protein>
    <submittedName>
        <fullName evidence="3">Cb0b002f-385d-45ab-a81f-dbceabd4699c</fullName>
    </submittedName>
</protein>
<proteinExistence type="predicted"/>
<dbReference type="OrthoDB" id="3364132at2759"/>
<reference evidence="3" key="1">
    <citation type="submission" date="2020-10" db="EMBL/GenBank/DDBJ databases">
        <authorList>
            <person name="Kusch S."/>
        </authorList>
    </citation>
    <scope>NUCLEOTIDE SEQUENCE</scope>
    <source>
        <strain evidence="3">SwB9</strain>
    </source>
</reference>
<sequence length="179" mass="20280">MVKVYRKSEDFLSTANRRPQIKLKVDTSTPVHEKALKGQAMSHGTTLGVPQAVKKRRRYTTRSLDGKDFPIAIYQFKYRSKKSLQSLLILERTPEPSPFPSHYPIPSGASGSFDLDNLDATQKAKLQEFLENLMGTSTQPNEERKIKREREESGSRLKASKRSRRGGRVEIDLTGDDSN</sequence>
<dbReference type="Pfam" id="PF25534">
    <property type="entry name" value="DUF7918"/>
    <property type="match status" value="1"/>
</dbReference>
<accession>A0A8H2VPG4</accession>
<feature type="domain" description="DUF7918" evidence="2">
    <location>
        <begin position="2"/>
        <end position="93"/>
    </location>
</feature>
<evidence type="ECO:0000256" key="1">
    <source>
        <dbReference type="SAM" id="MobiDB-lite"/>
    </source>
</evidence>
<dbReference type="PANTHER" id="PTHR36223">
    <property type="entry name" value="BETA-LACTAMASE-TYPE TRANSPEPTIDASE FOLD DOMAIN CONTAINING PROTEIN"/>
    <property type="match status" value="1"/>
</dbReference>
<name>A0A8H2VPG4_9HELO</name>
<evidence type="ECO:0000313" key="3">
    <source>
        <dbReference type="EMBL" id="CAD6442057.1"/>
    </source>
</evidence>